<sequence>MASFSNKITDFLHSPKTKEMVNKAKAAANRPENRAKIKQLQAKLTSRGHGHHDAGPASPAGSSTAGYTDATRGGSSPVDPRTRSGH</sequence>
<protein>
    <submittedName>
        <fullName evidence="2">Uncharacterized protein</fullName>
    </submittedName>
</protein>
<feature type="region of interest" description="Disordered" evidence="1">
    <location>
        <begin position="1"/>
        <end position="86"/>
    </location>
</feature>
<dbReference type="HOGENOM" id="CLU_2493361_0_0_11"/>
<dbReference type="STRING" id="106370.Francci3_0532"/>
<proteinExistence type="predicted"/>
<evidence type="ECO:0000313" key="2">
    <source>
        <dbReference type="EMBL" id="ABD09916.1"/>
    </source>
</evidence>
<name>Q2JFM6_FRACC</name>
<gene>
    <name evidence="2" type="ordered locus">Francci3_0532</name>
</gene>
<feature type="compositionally biased region" description="Low complexity" evidence="1">
    <location>
        <begin position="55"/>
        <end position="66"/>
    </location>
</feature>
<accession>Q2JFM6</accession>
<evidence type="ECO:0000313" key="3">
    <source>
        <dbReference type="Proteomes" id="UP000001937"/>
    </source>
</evidence>
<dbReference type="EMBL" id="CP000249">
    <property type="protein sequence ID" value="ABD09916.1"/>
    <property type="molecule type" value="Genomic_DNA"/>
</dbReference>
<dbReference type="KEGG" id="fra:Francci3_0532"/>
<evidence type="ECO:0000256" key="1">
    <source>
        <dbReference type="SAM" id="MobiDB-lite"/>
    </source>
</evidence>
<organism evidence="2 3">
    <name type="scientific">Frankia casuarinae (strain DSM 45818 / CECT 9043 / HFP020203 / CcI3)</name>
    <dbReference type="NCBI Taxonomy" id="106370"/>
    <lineage>
        <taxon>Bacteria</taxon>
        <taxon>Bacillati</taxon>
        <taxon>Actinomycetota</taxon>
        <taxon>Actinomycetes</taxon>
        <taxon>Frankiales</taxon>
        <taxon>Frankiaceae</taxon>
        <taxon>Frankia</taxon>
    </lineage>
</organism>
<reference evidence="2 3" key="1">
    <citation type="journal article" date="2007" name="Genome Res.">
        <title>Genome characteristics of facultatively symbiotic Frankia sp. strains reflect host range and host plant biogeography.</title>
        <authorList>
            <person name="Normand P."/>
            <person name="Lapierre P."/>
            <person name="Tisa L.S."/>
            <person name="Gogarten J.P."/>
            <person name="Alloisio N."/>
            <person name="Bagnarol E."/>
            <person name="Bassi C.A."/>
            <person name="Berry A.M."/>
            <person name="Bickhart D.M."/>
            <person name="Choisne N."/>
            <person name="Couloux A."/>
            <person name="Cournoyer B."/>
            <person name="Cruveiller S."/>
            <person name="Daubin V."/>
            <person name="Demange N."/>
            <person name="Francino M.P."/>
            <person name="Goltsman E."/>
            <person name="Huang Y."/>
            <person name="Kopp O.R."/>
            <person name="Labarre L."/>
            <person name="Lapidus A."/>
            <person name="Lavire C."/>
            <person name="Marechal J."/>
            <person name="Martinez M."/>
            <person name="Mastronunzio J.E."/>
            <person name="Mullin B.C."/>
            <person name="Niemann J."/>
            <person name="Pujic P."/>
            <person name="Rawnsley T."/>
            <person name="Rouy Z."/>
            <person name="Schenowitz C."/>
            <person name="Sellstedt A."/>
            <person name="Tavares F."/>
            <person name="Tomkins J.P."/>
            <person name="Vallenet D."/>
            <person name="Valverde C."/>
            <person name="Wall L.G."/>
            <person name="Wang Y."/>
            <person name="Medigue C."/>
            <person name="Benson D.R."/>
        </authorList>
    </citation>
    <scope>NUCLEOTIDE SEQUENCE [LARGE SCALE GENOMIC DNA]</scope>
    <source>
        <strain evidence="3">DSM 45818 / CECT 9043 / CcI3</strain>
    </source>
</reference>
<dbReference type="RefSeq" id="WP_011434992.1">
    <property type="nucleotide sequence ID" value="NC_007777.1"/>
</dbReference>
<keyword evidence="3" id="KW-1185">Reference proteome</keyword>
<dbReference type="OrthoDB" id="3218433at2"/>
<dbReference type="AlphaFoldDB" id="Q2JFM6"/>
<dbReference type="Proteomes" id="UP000001937">
    <property type="component" value="Chromosome"/>
</dbReference>